<dbReference type="AlphaFoldDB" id="A0A161SCM7"/>
<keyword evidence="3" id="KW-1185">Reference proteome</keyword>
<comment type="caution">
    <text evidence="2">The sequence shown here is derived from an EMBL/GenBank/DDBJ whole genome shotgun (WGS) entry which is preliminary data.</text>
</comment>
<feature type="compositionally biased region" description="Basic and acidic residues" evidence="1">
    <location>
        <begin position="16"/>
        <end position="28"/>
    </location>
</feature>
<accession>A0A161SCM7</accession>
<dbReference type="EMBL" id="LQRA01000057">
    <property type="protein sequence ID" value="KZE78185.1"/>
    <property type="molecule type" value="Genomic_DNA"/>
</dbReference>
<evidence type="ECO:0000313" key="2">
    <source>
        <dbReference type="EMBL" id="KZE78185.1"/>
    </source>
</evidence>
<dbReference type="RefSeq" id="WP_063183115.1">
    <property type="nucleotide sequence ID" value="NZ_LQRA01000057.1"/>
</dbReference>
<evidence type="ECO:0000313" key="3">
    <source>
        <dbReference type="Proteomes" id="UP000076563"/>
    </source>
</evidence>
<protein>
    <submittedName>
        <fullName evidence="2">Uncharacterized protein</fullName>
    </submittedName>
</protein>
<name>A0A161SCM7_9BACL</name>
<gene>
    <name evidence="2" type="ORF">AV654_19610</name>
</gene>
<feature type="region of interest" description="Disordered" evidence="1">
    <location>
        <begin position="1"/>
        <end position="28"/>
    </location>
</feature>
<dbReference type="Proteomes" id="UP000076563">
    <property type="component" value="Unassembled WGS sequence"/>
</dbReference>
<sequence length="187" mass="21347">MGEWAREKGQSTQSTLKKERRERSDKKRSVNPYISLAVREQVASVARAMSIRKNRHVSLGYVAAALVQKMLFHESFFDALKPYMIRNFEFSSTRVLFGHLDAEPVNVEILEREERCRLPVRLSQPTHGRLCDLAYSLGVQWGPCAGLLLSCAFDYEAVVTKLDPSYSKGREEYVFKSYDRGGLLHGL</sequence>
<organism evidence="2 3">
    <name type="scientific">Paenibacillus elgii</name>
    <dbReference type="NCBI Taxonomy" id="189691"/>
    <lineage>
        <taxon>Bacteria</taxon>
        <taxon>Bacillati</taxon>
        <taxon>Bacillota</taxon>
        <taxon>Bacilli</taxon>
        <taxon>Bacillales</taxon>
        <taxon>Paenibacillaceae</taxon>
        <taxon>Paenibacillus</taxon>
    </lineage>
</organism>
<proteinExistence type="predicted"/>
<reference evidence="3" key="1">
    <citation type="submission" date="2016-01" db="EMBL/GenBank/DDBJ databases">
        <title>Draft genome of Chromobacterium sp. F49.</title>
        <authorList>
            <person name="Hong K.W."/>
        </authorList>
    </citation>
    <scope>NUCLEOTIDE SEQUENCE [LARGE SCALE GENOMIC DNA]</scope>
    <source>
        <strain evidence="3">M63</strain>
    </source>
</reference>
<evidence type="ECO:0000256" key="1">
    <source>
        <dbReference type="SAM" id="MobiDB-lite"/>
    </source>
</evidence>